<comment type="caution">
    <text evidence="1">The sequence shown here is derived from an EMBL/GenBank/DDBJ whole genome shotgun (WGS) entry which is preliminary data.</text>
</comment>
<name>A0A7J7J8H9_BUGNE</name>
<dbReference type="AlphaFoldDB" id="A0A7J7J8H9"/>
<dbReference type="EMBL" id="VXIV02002861">
    <property type="protein sequence ID" value="KAF6022363.1"/>
    <property type="molecule type" value="Genomic_DNA"/>
</dbReference>
<reference evidence="1" key="1">
    <citation type="submission" date="2020-06" db="EMBL/GenBank/DDBJ databases">
        <title>Draft genome of Bugula neritina, a colonial animal packing powerful symbionts and potential medicines.</title>
        <authorList>
            <person name="Rayko M."/>
        </authorList>
    </citation>
    <scope>NUCLEOTIDE SEQUENCE [LARGE SCALE GENOMIC DNA]</scope>
    <source>
        <strain evidence="1">Kwan_BN1</strain>
    </source>
</reference>
<gene>
    <name evidence="1" type="ORF">EB796_019333</name>
</gene>
<accession>A0A7J7J8H9</accession>
<proteinExistence type="predicted"/>
<evidence type="ECO:0000313" key="2">
    <source>
        <dbReference type="Proteomes" id="UP000593567"/>
    </source>
</evidence>
<sequence>MLIPRPQNVENTAATNTSAFRSVCVTTSNLRVFNMADIFSTSTSEPFLHKSGRLTKFMLFIIRALPLFLVILNT</sequence>
<evidence type="ECO:0000313" key="1">
    <source>
        <dbReference type="EMBL" id="KAF6022363.1"/>
    </source>
</evidence>
<organism evidence="1 2">
    <name type="scientific">Bugula neritina</name>
    <name type="common">Brown bryozoan</name>
    <name type="synonym">Sertularia neritina</name>
    <dbReference type="NCBI Taxonomy" id="10212"/>
    <lineage>
        <taxon>Eukaryota</taxon>
        <taxon>Metazoa</taxon>
        <taxon>Spiralia</taxon>
        <taxon>Lophotrochozoa</taxon>
        <taxon>Bryozoa</taxon>
        <taxon>Gymnolaemata</taxon>
        <taxon>Cheilostomatida</taxon>
        <taxon>Flustrina</taxon>
        <taxon>Buguloidea</taxon>
        <taxon>Bugulidae</taxon>
        <taxon>Bugula</taxon>
    </lineage>
</organism>
<keyword evidence="2" id="KW-1185">Reference proteome</keyword>
<dbReference type="Proteomes" id="UP000593567">
    <property type="component" value="Unassembled WGS sequence"/>
</dbReference>
<protein>
    <submittedName>
        <fullName evidence="1">Uncharacterized protein</fullName>
    </submittedName>
</protein>